<evidence type="ECO:0000313" key="2">
    <source>
        <dbReference type="EMBL" id="MBO1306638.1"/>
    </source>
</evidence>
<evidence type="ECO:0000259" key="1">
    <source>
        <dbReference type="SMART" id="SM00900"/>
    </source>
</evidence>
<proteinExistence type="predicted"/>
<dbReference type="EMBL" id="JAFREM010000017">
    <property type="protein sequence ID" value="MBO1306638.1"/>
    <property type="molecule type" value="Genomic_DNA"/>
</dbReference>
<organism evidence="2 3">
    <name type="scientific">Candidatus Enterococcus moelleringii</name>
    <dbReference type="NCBI Taxonomy" id="2815325"/>
    <lineage>
        <taxon>Bacteria</taxon>
        <taxon>Bacillati</taxon>
        <taxon>Bacillota</taxon>
        <taxon>Bacilli</taxon>
        <taxon>Lactobacillales</taxon>
        <taxon>Enterococcaceae</taxon>
        <taxon>Enterococcus</taxon>
    </lineage>
</organism>
<feature type="domain" description="FMN-binding" evidence="1">
    <location>
        <begin position="53"/>
        <end position="125"/>
    </location>
</feature>
<sequence length="125" mass="13191">MSKLLIGLLTILILGFLIFFVADRYTKSVLKDAAVADIDLTEVSDGTYTGEAAIKPVIAKVEVTVESGKIADVQILAHQTGLGKKAEVITTDIVEKQSLDVDAVSGATMSSRAIVKAAENALTQE</sequence>
<accession>A0ABS3LAH7</accession>
<dbReference type="RefSeq" id="WP_207673569.1">
    <property type="nucleotide sequence ID" value="NZ_JAFREM010000017.1"/>
</dbReference>
<protein>
    <submittedName>
        <fullName evidence="2">FMN-binding protein</fullName>
    </submittedName>
</protein>
<comment type="caution">
    <text evidence="2">The sequence shown here is derived from an EMBL/GenBank/DDBJ whole genome shotgun (WGS) entry which is preliminary data.</text>
</comment>
<dbReference type="Proteomes" id="UP000664601">
    <property type="component" value="Unassembled WGS sequence"/>
</dbReference>
<reference evidence="2 3" key="1">
    <citation type="submission" date="2021-03" db="EMBL/GenBank/DDBJ databases">
        <title>Enterococcal diversity collection.</title>
        <authorList>
            <person name="Gilmore M.S."/>
            <person name="Schwartzman J."/>
            <person name="Van Tyne D."/>
            <person name="Martin M."/>
            <person name="Earl A.M."/>
            <person name="Manson A.L."/>
            <person name="Straub T."/>
            <person name="Salamzade R."/>
            <person name="Saavedra J."/>
            <person name="Lebreton F."/>
            <person name="Prichula J."/>
            <person name="Schaufler K."/>
            <person name="Gaca A."/>
            <person name="Sgardioli B."/>
            <person name="Wagenaar J."/>
            <person name="Strong T."/>
        </authorList>
    </citation>
    <scope>NUCLEOTIDE SEQUENCE [LARGE SCALE GENOMIC DNA]</scope>
    <source>
        <strain evidence="2 3">669A</strain>
    </source>
</reference>
<name>A0ABS3LAH7_9ENTE</name>
<dbReference type="InterPro" id="IPR007329">
    <property type="entry name" value="FMN-bd"/>
</dbReference>
<keyword evidence="3" id="KW-1185">Reference proteome</keyword>
<dbReference type="Pfam" id="PF04205">
    <property type="entry name" value="FMN_bind"/>
    <property type="match status" value="1"/>
</dbReference>
<dbReference type="Gene3D" id="3.90.1010.20">
    <property type="match status" value="1"/>
</dbReference>
<evidence type="ECO:0000313" key="3">
    <source>
        <dbReference type="Proteomes" id="UP000664601"/>
    </source>
</evidence>
<gene>
    <name evidence="2" type="ORF">JZO70_10725</name>
</gene>
<dbReference type="SMART" id="SM00900">
    <property type="entry name" value="FMN_bind"/>
    <property type="match status" value="1"/>
</dbReference>